<organism evidence="1 2">
    <name type="scientific">Bugula neritina</name>
    <name type="common">Brown bryozoan</name>
    <name type="synonym">Sertularia neritina</name>
    <dbReference type="NCBI Taxonomy" id="10212"/>
    <lineage>
        <taxon>Eukaryota</taxon>
        <taxon>Metazoa</taxon>
        <taxon>Spiralia</taxon>
        <taxon>Lophotrochozoa</taxon>
        <taxon>Bryozoa</taxon>
        <taxon>Gymnolaemata</taxon>
        <taxon>Cheilostomatida</taxon>
        <taxon>Flustrina</taxon>
        <taxon>Buguloidea</taxon>
        <taxon>Bugulidae</taxon>
        <taxon>Bugula</taxon>
    </lineage>
</organism>
<name>A0A7J7IZL1_BUGNE</name>
<accession>A0A7J7IZL1</accession>
<reference evidence="1" key="1">
    <citation type="submission" date="2020-06" db="EMBL/GenBank/DDBJ databases">
        <title>Draft genome of Bugula neritina, a colonial animal packing powerful symbionts and potential medicines.</title>
        <authorList>
            <person name="Rayko M."/>
        </authorList>
    </citation>
    <scope>NUCLEOTIDE SEQUENCE [LARGE SCALE GENOMIC DNA]</scope>
    <source>
        <strain evidence="1">Kwan_BN1</strain>
    </source>
</reference>
<keyword evidence="2" id="KW-1185">Reference proteome</keyword>
<protein>
    <submittedName>
        <fullName evidence="1">Uncharacterized protein</fullName>
    </submittedName>
</protein>
<dbReference type="Proteomes" id="UP000593567">
    <property type="component" value="Unassembled WGS sequence"/>
</dbReference>
<comment type="caution">
    <text evidence="1">The sequence shown here is derived from an EMBL/GenBank/DDBJ whole genome shotgun (WGS) entry which is preliminary data.</text>
</comment>
<proteinExistence type="predicted"/>
<evidence type="ECO:0000313" key="1">
    <source>
        <dbReference type="EMBL" id="KAF6018861.1"/>
    </source>
</evidence>
<dbReference type="AlphaFoldDB" id="A0A7J7IZL1"/>
<gene>
    <name evidence="1" type="ORF">EB796_022805</name>
</gene>
<sequence length="146" mass="16160">MHTLAASTTTERLRGGVFVPLLLQGTVGSSQGDPCVAHQKQVKAGPGKTFCCSSTECCYFTFSSIDQIVHRGSGREQHNFNQTCHLAVANYTPTYKTKYIHFILYATVSYVQVLCGRELKSGKVLDKDFQITGKFLVEIHNIVLPE</sequence>
<dbReference type="EMBL" id="VXIV02003270">
    <property type="protein sequence ID" value="KAF6018861.1"/>
    <property type="molecule type" value="Genomic_DNA"/>
</dbReference>
<evidence type="ECO:0000313" key="2">
    <source>
        <dbReference type="Proteomes" id="UP000593567"/>
    </source>
</evidence>